<keyword evidence="3" id="KW-1185">Reference proteome</keyword>
<proteinExistence type="predicted"/>
<evidence type="ECO:0000256" key="1">
    <source>
        <dbReference type="SAM" id="MobiDB-lite"/>
    </source>
</evidence>
<dbReference type="AlphaFoldDB" id="A0A518AGS9"/>
<sequence length="709" mass="77913">MDPYSLCPCGSGKKLKFCCSDLIGEIEKIHRMIEGDQPRAALRHVEQTLQKSPGRASLLDLQAMLQLSLGELESAEKTVAEFLKADPDSPSAHAHHAMVLAEREDASGAIAALQSALERVEVNLPQRVLEAIGSVGHAVLSAGDIVAARAHLWLYEAVSGEAGDHRALELLVRMNQVAGLPLLLRDRLALKSLPEGHPAAAEMRVVQQLAAAGKWRIAEAQLDEILPDHLDEPLFFYNRALLSGYLGDPKNFVAGLRLYARQQIALDDAVEAEAIAQLVDTELEDKLNSAVRVVFELKNEDTFVERMSDHAQVLPLPLSREELESFEGPKPRTYWMLLDRPEPQEVADLTREDVPQVLGFISHYGRQTDRAERVEFVTDRDERFANILDTLRQAAGDTLGEQLDEQDLGPAPGQGDPALSWRWHLPQTVPAEKRRELLQAEHRVALLERWPDSPRAALGDKTPREASSNEEMKLPLLAAILLLELGVANALQTDMFVELRDKLGLPQPESIAADSVDAGSVSIARIRRIDLSGFSNDDLMLLFKRCALVNATPTINAIIREALTRDDFDQYVPKDRLFEQLFSSEPDSNAALAVLDDARRWSAGQGQSCGAWDLLELQLYIQEGNSEGANRVLTHLRDEHMDEPDIANQVYQLLYMIGAIPENMGAGGPHSIPSSAVADAAPAAESSSAIWTPGGESGSTGKSKLWTPD</sequence>
<name>A0A518AGS9_9BACT</name>
<reference evidence="2 3" key="1">
    <citation type="submission" date="2019-02" db="EMBL/GenBank/DDBJ databases">
        <title>Deep-cultivation of Planctomycetes and their phenomic and genomic characterization uncovers novel biology.</title>
        <authorList>
            <person name="Wiegand S."/>
            <person name="Jogler M."/>
            <person name="Boedeker C."/>
            <person name="Pinto D."/>
            <person name="Vollmers J."/>
            <person name="Rivas-Marin E."/>
            <person name="Kohn T."/>
            <person name="Peeters S.H."/>
            <person name="Heuer A."/>
            <person name="Rast P."/>
            <person name="Oberbeckmann S."/>
            <person name="Bunk B."/>
            <person name="Jeske O."/>
            <person name="Meyerdierks A."/>
            <person name="Storesund J.E."/>
            <person name="Kallscheuer N."/>
            <person name="Luecker S."/>
            <person name="Lage O.M."/>
            <person name="Pohl T."/>
            <person name="Merkel B.J."/>
            <person name="Hornburger P."/>
            <person name="Mueller R.-W."/>
            <person name="Bruemmer F."/>
            <person name="Labrenz M."/>
            <person name="Spormann A.M."/>
            <person name="Op den Camp H."/>
            <person name="Overmann J."/>
            <person name="Amann R."/>
            <person name="Jetten M.S.M."/>
            <person name="Mascher T."/>
            <person name="Medema M.H."/>
            <person name="Devos D.P."/>
            <person name="Kaster A.-K."/>
            <person name="Ovreas L."/>
            <person name="Rohde M."/>
            <person name="Galperin M.Y."/>
            <person name="Jogler C."/>
        </authorList>
    </citation>
    <scope>NUCLEOTIDE SEQUENCE [LARGE SCALE GENOMIC DNA]</scope>
    <source>
        <strain evidence="2 3">Pan181</strain>
    </source>
</reference>
<accession>A0A518AGS9</accession>
<dbReference type="Gene3D" id="1.25.40.10">
    <property type="entry name" value="Tetratricopeptide repeat domain"/>
    <property type="match status" value="1"/>
</dbReference>
<dbReference type="OrthoDB" id="242313at2"/>
<protein>
    <submittedName>
        <fullName evidence="2">Uncharacterized protein</fullName>
    </submittedName>
</protein>
<dbReference type="EMBL" id="CP036278">
    <property type="protein sequence ID" value="QDU53943.1"/>
    <property type="molecule type" value="Genomic_DNA"/>
</dbReference>
<dbReference type="SUPFAM" id="SSF48452">
    <property type="entry name" value="TPR-like"/>
    <property type="match status" value="1"/>
</dbReference>
<dbReference type="Proteomes" id="UP000315750">
    <property type="component" value="Chromosome"/>
</dbReference>
<dbReference type="KEGG" id="amuc:Pan181_01220"/>
<dbReference type="RefSeq" id="WP_145244982.1">
    <property type="nucleotide sequence ID" value="NZ_CP036278.1"/>
</dbReference>
<organism evidence="2 3">
    <name type="scientific">Aeoliella mucimassa</name>
    <dbReference type="NCBI Taxonomy" id="2527972"/>
    <lineage>
        <taxon>Bacteria</taxon>
        <taxon>Pseudomonadati</taxon>
        <taxon>Planctomycetota</taxon>
        <taxon>Planctomycetia</taxon>
        <taxon>Pirellulales</taxon>
        <taxon>Lacipirellulaceae</taxon>
        <taxon>Aeoliella</taxon>
    </lineage>
</organism>
<dbReference type="InterPro" id="IPR011990">
    <property type="entry name" value="TPR-like_helical_dom_sf"/>
</dbReference>
<gene>
    <name evidence="2" type="ORF">Pan181_01220</name>
</gene>
<feature type="compositionally biased region" description="Low complexity" evidence="1">
    <location>
        <begin position="674"/>
        <end position="689"/>
    </location>
</feature>
<evidence type="ECO:0000313" key="2">
    <source>
        <dbReference type="EMBL" id="QDU53943.1"/>
    </source>
</evidence>
<feature type="region of interest" description="Disordered" evidence="1">
    <location>
        <begin position="674"/>
        <end position="709"/>
    </location>
</feature>
<evidence type="ECO:0000313" key="3">
    <source>
        <dbReference type="Proteomes" id="UP000315750"/>
    </source>
</evidence>